<feature type="compositionally biased region" description="Polar residues" evidence="1">
    <location>
        <begin position="603"/>
        <end position="630"/>
    </location>
</feature>
<reference evidence="2" key="1">
    <citation type="submission" date="2021-06" db="EMBL/GenBank/DDBJ databases">
        <authorList>
            <person name="Kallberg Y."/>
            <person name="Tangrot J."/>
            <person name="Rosling A."/>
        </authorList>
    </citation>
    <scope>NUCLEOTIDE SEQUENCE</scope>
    <source>
        <strain evidence="2">MA453B</strain>
    </source>
</reference>
<evidence type="ECO:0000313" key="3">
    <source>
        <dbReference type="Proteomes" id="UP000789405"/>
    </source>
</evidence>
<sequence>MSEAEDTALESSEFSNQASANSTELDSSIQTPARDVDKKDSDDAIKDEEKPIKESLNAKSRNMIRYTREQLLALRDSPLVKKPDALPPISTWFGESVVKKDTKRNNAESVQENEKGKQPSQSLVDGLNKSKDDLTALGIPKSPSKSPNGSEPTSPKPSGMYKIILGPPKMNFASSSVGGLKSAEDKPNQPRTGRSDGMRQRQDEYSRAGIKDFEPRAPRGPTGERGFVGREALRERALADKALKESIGSSHNSHSRGLGHTRSQDSNKSGRRDGGGISGRDQLGKTNFIRHHHSEDRFETPKWMNYNPQTDEDTKNGENGGYEDKKHFDFQAWKSQMKEQDRERKERARTEKDKERKETAEKGRARSISRADSSVSWRPDKIGATEESSTLVENPIPENSIPVTQNGSKEKGTSDFNESTYLANVDQLFGPGIDLNAPLDSGSSAFDKFLSKHKLAMAEDNIPKAGVTKNAEMIPREQGTSRFARFFSHNVDESSQEMDHNNERHPVFPTPMQSNPVPNELKPGPISLDTLFQSQAAVSSTAAPASPHITDGKRVLSRMLTEDEVLQTIGAKPSIKPEAKERNHEDEAAMYKIYAALKKGPSTELSRPPQSNMPMSLSNQPPAHQTSISHTGLPFNDPSIISAQKLTPGAKSSQHQSKLDISNRHLGFSELPSTDSAKKINMLFGGNVPTSVYRQLSSRSDNGSRESSAASSPALKFNAKPIISNFPHSPQSSAHIHDIHAPIFKSPPPHSPNPSHQQSHNHSQYHNNVPSYSNGPNISQHSHNRPEYPPPIGRNIPVEQLFNMNPPRNVPQQIPPQFQQPPLPPQIPFGYQHQPERYPQQLQFTGPSIPHLPVHHHPGMLPPGTEALFANMHGYAQFIPNIVNNAMVPNNIPGIPNNTNIQQRGMMTLEEIERRGL</sequence>
<feature type="region of interest" description="Disordered" evidence="1">
    <location>
        <begin position="741"/>
        <end position="794"/>
    </location>
</feature>
<feature type="compositionally biased region" description="Basic and acidic residues" evidence="1">
    <location>
        <begin position="336"/>
        <end position="364"/>
    </location>
</feature>
<feature type="compositionally biased region" description="Basic and acidic residues" evidence="1">
    <location>
        <begin position="97"/>
        <end position="117"/>
    </location>
</feature>
<dbReference type="Proteomes" id="UP000789405">
    <property type="component" value="Unassembled WGS sequence"/>
</dbReference>
<feature type="compositionally biased region" description="Polar residues" evidence="1">
    <location>
        <begin position="9"/>
        <end position="31"/>
    </location>
</feature>
<accession>A0A9N9DWB7</accession>
<comment type="caution">
    <text evidence="2">The sequence shown here is derived from an EMBL/GenBank/DDBJ whole genome shotgun (WGS) entry which is preliminary data.</text>
</comment>
<dbReference type="OrthoDB" id="2504266at2759"/>
<feature type="compositionally biased region" description="Basic and acidic residues" evidence="1">
    <location>
        <begin position="262"/>
        <end position="274"/>
    </location>
</feature>
<organism evidence="2 3">
    <name type="scientific">Dentiscutata erythropus</name>
    <dbReference type="NCBI Taxonomy" id="1348616"/>
    <lineage>
        <taxon>Eukaryota</taxon>
        <taxon>Fungi</taxon>
        <taxon>Fungi incertae sedis</taxon>
        <taxon>Mucoromycota</taxon>
        <taxon>Glomeromycotina</taxon>
        <taxon>Glomeromycetes</taxon>
        <taxon>Diversisporales</taxon>
        <taxon>Gigasporaceae</taxon>
        <taxon>Dentiscutata</taxon>
    </lineage>
</organism>
<evidence type="ECO:0000256" key="1">
    <source>
        <dbReference type="SAM" id="MobiDB-lite"/>
    </source>
</evidence>
<proteinExistence type="predicted"/>
<keyword evidence="3" id="KW-1185">Reference proteome</keyword>
<feature type="compositionally biased region" description="Basic and acidic residues" evidence="1">
    <location>
        <begin position="34"/>
        <end position="53"/>
    </location>
</feature>
<feature type="region of interest" description="Disordered" evidence="1">
    <location>
        <begin position="1"/>
        <end position="63"/>
    </location>
</feature>
<evidence type="ECO:0000313" key="2">
    <source>
        <dbReference type="EMBL" id="CAG8650285.1"/>
    </source>
</evidence>
<feature type="compositionally biased region" description="Basic and acidic residues" evidence="1">
    <location>
        <begin position="182"/>
        <end position="217"/>
    </location>
</feature>
<gene>
    <name evidence="2" type="ORF">DERYTH_LOCUS10144</name>
</gene>
<feature type="compositionally biased region" description="Polar residues" evidence="1">
    <location>
        <begin position="143"/>
        <end position="153"/>
    </location>
</feature>
<feature type="non-terminal residue" evidence="2">
    <location>
        <position position="917"/>
    </location>
</feature>
<feature type="compositionally biased region" description="Basic and acidic residues" evidence="1">
    <location>
        <begin position="227"/>
        <end position="244"/>
    </location>
</feature>
<feature type="region of interest" description="Disordered" evidence="1">
    <location>
        <begin position="75"/>
        <end position="413"/>
    </location>
</feature>
<feature type="compositionally biased region" description="Basic and acidic residues" evidence="1">
    <location>
        <begin position="312"/>
        <end position="329"/>
    </location>
</feature>
<feature type="compositionally biased region" description="Low complexity" evidence="1">
    <location>
        <begin position="753"/>
        <end position="768"/>
    </location>
</feature>
<feature type="region of interest" description="Disordered" evidence="1">
    <location>
        <begin position="601"/>
        <end position="632"/>
    </location>
</feature>
<protein>
    <submittedName>
        <fullName evidence="2">15017_t:CDS:1</fullName>
    </submittedName>
</protein>
<dbReference type="EMBL" id="CAJVPY010005782">
    <property type="protein sequence ID" value="CAG8650285.1"/>
    <property type="molecule type" value="Genomic_DNA"/>
</dbReference>
<name>A0A9N9DWB7_9GLOM</name>
<dbReference type="Pfam" id="PF20566">
    <property type="entry name" value="Eap1"/>
    <property type="match status" value="1"/>
</dbReference>
<feature type="compositionally biased region" description="Polar residues" evidence="1">
    <location>
        <begin position="769"/>
        <end position="781"/>
    </location>
</feature>
<dbReference type="InterPro" id="IPR046784">
    <property type="entry name" value="Eap1"/>
</dbReference>
<dbReference type="AlphaFoldDB" id="A0A9N9DWB7"/>